<name>A0A6P2DHH2_9BACT</name>
<dbReference type="RefSeq" id="WP_162672441.1">
    <property type="nucleotide sequence ID" value="NZ_LR593886.1"/>
</dbReference>
<accession>A0A6P2DHH2</accession>
<dbReference type="KEGG" id="gms:SOIL9_78620"/>
<gene>
    <name evidence="1" type="ORF">SOIL9_78620</name>
</gene>
<protein>
    <submittedName>
        <fullName evidence="1">Uncharacterized protein</fullName>
    </submittedName>
</protein>
<dbReference type="Proteomes" id="UP000464178">
    <property type="component" value="Chromosome"/>
</dbReference>
<reference evidence="1 2" key="1">
    <citation type="submission" date="2019-05" db="EMBL/GenBank/DDBJ databases">
        <authorList>
            <consortium name="Science for Life Laboratories"/>
        </authorList>
    </citation>
    <scope>NUCLEOTIDE SEQUENCE [LARGE SCALE GENOMIC DNA]</scope>
    <source>
        <strain evidence="1">Soil9</strain>
    </source>
</reference>
<dbReference type="EMBL" id="LR593886">
    <property type="protein sequence ID" value="VTS01402.1"/>
    <property type="molecule type" value="Genomic_DNA"/>
</dbReference>
<keyword evidence="2" id="KW-1185">Reference proteome</keyword>
<sequence length="47" mass="5181">MRSIATIFAVAALVVLARGDDKKADPVDGKKLLGKWELKERGTRLRS</sequence>
<evidence type="ECO:0000313" key="1">
    <source>
        <dbReference type="EMBL" id="VTS01402.1"/>
    </source>
</evidence>
<dbReference type="AlphaFoldDB" id="A0A6P2DHH2"/>
<organism evidence="1 2">
    <name type="scientific">Gemmata massiliana</name>
    <dbReference type="NCBI Taxonomy" id="1210884"/>
    <lineage>
        <taxon>Bacteria</taxon>
        <taxon>Pseudomonadati</taxon>
        <taxon>Planctomycetota</taxon>
        <taxon>Planctomycetia</taxon>
        <taxon>Gemmatales</taxon>
        <taxon>Gemmataceae</taxon>
        <taxon>Gemmata</taxon>
    </lineage>
</organism>
<proteinExistence type="predicted"/>
<evidence type="ECO:0000313" key="2">
    <source>
        <dbReference type="Proteomes" id="UP000464178"/>
    </source>
</evidence>